<evidence type="ECO:0000256" key="8">
    <source>
        <dbReference type="ARBA" id="ARBA00030916"/>
    </source>
</evidence>
<dbReference type="PANTHER" id="PTHR28314">
    <property type="entry name" value="MEDIATOR OF RNA POLYMERASE II TRANSCRIPTION SUBUNIT 29"/>
    <property type="match status" value="1"/>
</dbReference>
<evidence type="ECO:0000256" key="1">
    <source>
        <dbReference type="ARBA" id="ARBA00004123"/>
    </source>
</evidence>
<keyword evidence="4" id="KW-0805">Transcription regulation</keyword>
<organism evidence="10 11">
    <name type="scientific">Romanomermis culicivorax</name>
    <name type="common">Nematode worm</name>
    <dbReference type="NCBI Taxonomy" id="13658"/>
    <lineage>
        <taxon>Eukaryota</taxon>
        <taxon>Metazoa</taxon>
        <taxon>Ecdysozoa</taxon>
        <taxon>Nematoda</taxon>
        <taxon>Enoplea</taxon>
        <taxon>Dorylaimia</taxon>
        <taxon>Mermithida</taxon>
        <taxon>Mermithoidea</taxon>
        <taxon>Mermithidae</taxon>
        <taxon>Romanomermis</taxon>
    </lineage>
</organism>
<name>A0A915JJ16_ROMCU</name>
<keyword evidence="10" id="KW-1185">Reference proteome</keyword>
<dbReference type="Pfam" id="PF11568">
    <property type="entry name" value="Med29"/>
    <property type="match status" value="1"/>
</dbReference>
<sequence length="206" mass="23070">MYPNPQQPVTVAQQQPQQLAVASSVSQMQQPAIAIQQPQQQMTDNNPYLPASRLKFMVPELKQAMSALLKIVAESSKYHLSPLESSSSTNESTSVAETFSKETYRQASEHFWSICDQMEQCFALLIEGERQQAFMNFFLPVTVNTSGVDRSDDSTAGQPSLPNRMTLQYPQFIIAVKKQIDYSRTVCERLNELSNSIAAIRNNACP</sequence>
<keyword evidence="7" id="KW-0539">Nucleus</keyword>
<keyword evidence="6" id="KW-0804">Transcription</keyword>
<dbReference type="GO" id="GO:0006357">
    <property type="term" value="P:regulation of transcription by RNA polymerase II"/>
    <property type="evidence" value="ECO:0007669"/>
    <property type="project" value="TreeGrafter"/>
</dbReference>
<dbReference type="InterPro" id="IPR021018">
    <property type="entry name" value="Mediator_Med29_met"/>
</dbReference>
<evidence type="ECO:0000256" key="7">
    <source>
        <dbReference type="ARBA" id="ARBA00023242"/>
    </source>
</evidence>
<comment type="similarity">
    <text evidence="2">Belongs to the Mediator complex subunit 29 family.</text>
</comment>
<dbReference type="WBParaSite" id="nRc.2.0.1.t26149-RA">
    <property type="protein sequence ID" value="nRc.2.0.1.t26149-RA"/>
    <property type="gene ID" value="nRc.2.0.1.g26149"/>
</dbReference>
<protein>
    <recommendedName>
        <fullName evidence="3">Mediator of RNA polymerase II transcription subunit 29</fullName>
    </recommendedName>
    <alternativeName>
        <fullName evidence="9">Mediator complex subunit 29</fullName>
    </alternativeName>
    <alternativeName>
        <fullName evidence="8">Protein intersex</fullName>
    </alternativeName>
</protein>
<evidence type="ECO:0000256" key="3">
    <source>
        <dbReference type="ARBA" id="ARBA00019684"/>
    </source>
</evidence>
<proteinExistence type="inferred from homology"/>
<reference evidence="11" key="1">
    <citation type="submission" date="2022-11" db="UniProtKB">
        <authorList>
            <consortium name="WormBaseParasite"/>
        </authorList>
    </citation>
    <scope>IDENTIFICATION</scope>
</reference>
<evidence type="ECO:0000313" key="10">
    <source>
        <dbReference type="Proteomes" id="UP000887565"/>
    </source>
</evidence>
<evidence type="ECO:0000256" key="5">
    <source>
        <dbReference type="ARBA" id="ARBA00023159"/>
    </source>
</evidence>
<dbReference type="AlphaFoldDB" id="A0A915JJ16"/>
<evidence type="ECO:0000256" key="2">
    <source>
        <dbReference type="ARBA" id="ARBA00009851"/>
    </source>
</evidence>
<comment type="subcellular location">
    <subcellularLocation>
        <location evidence="1">Nucleus</location>
    </subcellularLocation>
</comment>
<dbReference type="GO" id="GO:0003712">
    <property type="term" value="F:transcription coregulator activity"/>
    <property type="evidence" value="ECO:0007669"/>
    <property type="project" value="TreeGrafter"/>
</dbReference>
<evidence type="ECO:0000313" key="11">
    <source>
        <dbReference type="WBParaSite" id="nRc.2.0.1.t26149-RA"/>
    </source>
</evidence>
<accession>A0A915JJ16</accession>
<evidence type="ECO:0000256" key="6">
    <source>
        <dbReference type="ARBA" id="ARBA00023163"/>
    </source>
</evidence>
<dbReference type="Proteomes" id="UP000887565">
    <property type="component" value="Unplaced"/>
</dbReference>
<dbReference type="PANTHER" id="PTHR28314:SF1">
    <property type="entry name" value="MEDIATOR OF RNA POLYMERASE II TRANSCRIPTION SUBUNIT 29"/>
    <property type="match status" value="1"/>
</dbReference>
<keyword evidence="5" id="KW-0010">Activator</keyword>
<evidence type="ECO:0000256" key="9">
    <source>
        <dbReference type="ARBA" id="ARBA00031963"/>
    </source>
</evidence>
<dbReference type="GO" id="GO:0016592">
    <property type="term" value="C:mediator complex"/>
    <property type="evidence" value="ECO:0007669"/>
    <property type="project" value="InterPro"/>
</dbReference>
<evidence type="ECO:0000256" key="4">
    <source>
        <dbReference type="ARBA" id="ARBA00023015"/>
    </source>
</evidence>